<dbReference type="SUPFAM" id="SSF55874">
    <property type="entry name" value="ATPase domain of HSP90 chaperone/DNA topoisomerase II/histidine kinase"/>
    <property type="match status" value="1"/>
</dbReference>
<keyword evidence="8" id="KW-0547">Nucleotide-binding</keyword>
<name>A0A5D4RZN2_9BACI</name>
<dbReference type="PANTHER" id="PTHR43065">
    <property type="entry name" value="SENSOR HISTIDINE KINASE"/>
    <property type="match status" value="1"/>
</dbReference>
<accession>A0A5D4RZN2</accession>
<gene>
    <name evidence="16" type="ORF">FZC83_10285</name>
</gene>
<keyword evidence="4" id="KW-1003">Cell membrane</keyword>
<feature type="transmembrane region" description="Helical" evidence="14">
    <location>
        <begin position="118"/>
        <end position="137"/>
    </location>
</feature>
<dbReference type="PROSITE" id="PS50109">
    <property type="entry name" value="HIS_KIN"/>
    <property type="match status" value="1"/>
</dbReference>
<dbReference type="Pfam" id="PF00512">
    <property type="entry name" value="HisKA"/>
    <property type="match status" value="1"/>
</dbReference>
<dbReference type="Proteomes" id="UP000322997">
    <property type="component" value="Unassembled WGS sequence"/>
</dbReference>
<feature type="transmembrane region" description="Helical" evidence="14">
    <location>
        <begin position="149"/>
        <end position="167"/>
    </location>
</feature>
<evidence type="ECO:0000256" key="1">
    <source>
        <dbReference type="ARBA" id="ARBA00000085"/>
    </source>
</evidence>
<dbReference type="InterPro" id="IPR036890">
    <property type="entry name" value="HATPase_C_sf"/>
</dbReference>
<keyword evidence="12" id="KW-0902">Two-component regulatory system</keyword>
<dbReference type="Pfam" id="PF07694">
    <property type="entry name" value="5TM-5TMR_LYT"/>
    <property type="match status" value="1"/>
</dbReference>
<keyword evidence="13 14" id="KW-0472">Membrane</keyword>
<dbReference type="GO" id="GO:0005524">
    <property type="term" value="F:ATP binding"/>
    <property type="evidence" value="ECO:0007669"/>
    <property type="project" value="UniProtKB-KW"/>
</dbReference>
<dbReference type="CDD" id="cd00082">
    <property type="entry name" value="HisKA"/>
    <property type="match status" value="1"/>
</dbReference>
<evidence type="ECO:0000256" key="6">
    <source>
        <dbReference type="ARBA" id="ARBA00022679"/>
    </source>
</evidence>
<evidence type="ECO:0000256" key="11">
    <source>
        <dbReference type="ARBA" id="ARBA00022989"/>
    </source>
</evidence>
<organism evidence="16 17">
    <name type="scientific">Rossellomorea marisflavi</name>
    <dbReference type="NCBI Taxonomy" id="189381"/>
    <lineage>
        <taxon>Bacteria</taxon>
        <taxon>Bacillati</taxon>
        <taxon>Bacillota</taxon>
        <taxon>Bacilli</taxon>
        <taxon>Bacillales</taxon>
        <taxon>Bacillaceae</taxon>
        <taxon>Rossellomorea</taxon>
    </lineage>
</organism>
<dbReference type="GO" id="GO:0071555">
    <property type="term" value="P:cell wall organization"/>
    <property type="evidence" value="ECO:0007669"/>
    <property type="project" value="InterPro"/>
</dbReference>
<evidence type="ECO:0000256" key="14">
    <source>
        <dbReference type="SAM" id="Phobius"/>
    </source>
</evidence>
<keyword evidence="5" id="KW-0597">Phosphoprotein</keyword>
<keyword evidence="6" id="KW-0808">Transferase</keyword>
<evidence type="ECO:0000256" key="2">
    <source>
        <dbReference type="ARBA" id="ARBA00004651"/>
    </source>
</evidence>
<evidence type="ECO:0000256" key="8">
    <source>
        <dbReference type="ARBA" id="ARBA00022741"/>
    </source>
</evidence>
<keyword evidence="9" id="KW-0418">Kinase</keyword>
<evidence type="ECO:0000256" key="5">
    <source>
        <dbReference type="ARBA" id="ARBA00022553"/>
    </source>
</evidence>
<proteinExistence type="predicted"/>
<dbReference type="InterPro" id="IPR011620">
    <property type="entry name" value="Sig_transdc_His_kinase_LytS_TM"/>
</dbReference>
<feature type="transmembrane region" description="Helical" evidence="14">
    <location>
        <begin position="87"/>
        <end position="112"/>
    </location>
</feature>
<keyword evidence="11 14" id="KW-1133">Transmembrane helix</keyword>
<dbReference type="SMART" id="SM00387">
    <property type="entry name" value="HATPase_c"/>
    <property type="match status" value="1"/>
</dbReference>
<dbReference type="AlphaFoldDB" id="A0A5D4RZN2"/>
<dbReference type="PANTHER" id="PTHR43065:SF46">
    <property type="entry name" value="C4-DICARBOXYLATE TRANSPORT SENSOR PROTEIN DCTB"/>
    <property type="match status" value="1"/>
</dbReference>
<comment type="catalytic activity">
    <reaction evidence="1">
        <text>ATP + protein L-histidine = ADP + protein N-phospho-L-histidine.</text>
        <dbReference type="EC" id="2.7.13.3"/>
    </reaction>
</comment>
<dbReference type="SMART" id="SM00388">
    <property type="entry name" value="HisKA"/>
    <property type="match status" value="1"/>
</dbReference>
<dbReference type="EC" id="2.7.13.3" evidence="3"/>
<dbReference type="InterPro" id="IPR003661">
    <property type="entry name" value="HisK_dim/P_dom"/>
</dbReference>
<reference evidence="16 17" key="1">
    <citation type="submission" date="2019-08" db="EMBL/GenBank/DDBJ databases">
        <title>Bacillus genomes from the desert of Cuatro Cienegas, Coahuila.</title>
        <authorList>
            <person name="Olmedo-Alvarez G."/>
        </authorList>
    </citation>
    <scope>NUCLEOTIDE SEQUENCE [LARGE SCALE GENOMIC DNA]</scope>
    <source>
        <strain evidence="16 17">CH108_3D</strain>
    </source>
</reference>
<keyword evidence="10" id="KW-0067">ATP-binding</keyword>
<keyword evidence="7 14" id="KW-0812">Transmembrane</keyword>
<feature type="transmembrane region" description="Helical" evidence="14">
    <location>
        <begin position="21"/>
        <end position="44"/>
    </location>
</feature>
<feature type="transmembrane region" description="Helical" evidence="14">
    <location>
        <begin position="179"/>
        <end position="200"/>
    </location>
</feature>
<sequence>MNYQRFIHDRRSGWGDTMYPEALTLLLLDFLFIITGLLFFALYYDMKKKFPSRVCALMVAIPVILLCMLFSYEITEGVYADLRRIPFFLASLYFGPLVSIILVAVIVLFRFLFIGPELIHLVIFNYLFAFLVIAMISKRFAQYSLKWKLVIMIILCTYMSLFNLSFGEMYDPKTKFAEYMLLLIVPLAASIIAILCAEMIRNLIMLKRKEQQLDKLNMVGQLAASISHEVRNPLTSSKGFLQLIREEKDIELQRQFIELSLVGIEQATGVIEDYLTFTDSMPDEPVAIDVRLAIMEVAKDLEAFSLEQKVKVNLVLEEGVLVRGQPRSFSQCMMNMMRNSIDSMPAGGTLTVKVEKKEKVIISICDTGVGMTKDQIRRFGEPFFTIKDESTGLGVMAAHIIVHAMQGNITVKSEPNKGTTIYIELNHGIA</sequence>
<dbReference type="PRINTS" id="PR00344">
    <property type="entry name" value="BCTRLSENSOR"/>
</dbReference>
<evidence type="ECO:0000313" key="16">
    <source>
        <dbReference type="EMBL" id="TYS55318.1"/>
    </source>
</evidence>
<protein>
    <recommendedName>
        <fullName evidence="3">histidine kinase</fullName>
        <ecNumber evidence="3">2.7.13.3</ecNumber>
    </recommendedName>
</protein>
<dbReference type="InterPro" id="IPR005467">
    <property type="entry name" value="His_kinase_dom"/>
</dbReference>
<dbReference type="InterPro" id="IPR003594">
    <property type="entry name" value="HATPase_dom"/>
</dbReference>
<dbReference type="GO" id="GO:0000155">
    <property type="term" value="F:phosphorelay sensor kinase activity"/>
    <property type="evidence" value="ECO:0007669"/>
    <property type="project" value="InterPro"/>
</dbReference>
<dbReference type="Gene3D" id="1.10.1760.20">
    <property type="match status" value="1"/>
</dbReference>
<evidence type="ECO:0000256" key="10">
    <source>
        <dbReference type="ARBA" id="ARBA00022840"/>
    </source>
</evidence>
<evidence type="ECO:0000256" key="3">
    <source>
        <dbReference type="ARBA" id="ARBA00012438"/>
    </source>
</evidence>
<feature type="domain" description="Histidine kinase" evidence="15">
    <location>
        <begin position="225"/>
        <end position="429"/>
    </location>
</feature>
<dbReference type="Gene3D" id="3.30.565.10">
    <property type="entry name" value="Histidine kinase-like ATPase, C-terminal domain"/>
    <property type="match status" value="1"/>
</dbReference>
<dbReference type="InterPro" id="IPR036097">
    <property type="entry name" value="HisK_dim/P_sf"/>
</dbReference>
<evidence type="ECO:0000256" key="7">
    <source>
        <dbReference type="ARBA" id="ARBA00022692"/>
    </source>
</evidence>
<comment type="subcellular location">
    <subcellularLocation>
        <location evidence="2">Cell membrane</location>
        <topology evidence="2">Multi-pass membrane protein</topology>
    </subcellularLocation>
</comment>
<evidence type="ECO:0000313" key="17">
    <source>
        <dbReference type="Proteomes" id="UP000322997"/>
    </source>
</evidence>
<dbReference type="InterPro" id="IPR004358">
    <property type="entry name" value="Sig_transdc_His_kin-like_C"/>
</dbReference>
<evidence type="ECO:0000256" key="4">
    <source>
        <dbReference type="ARBA" id="ARBA00022475"/>
    </source>
</evidence>
<evidence type="ECO:0000256" key="12">
    <source>
        <dbReference type="ARBA" id="ARBA00023012"/>
    </source>
</evidence>
<dbReference type="Gene3D" id="1.10.287.130">
    <property type="match status" value="1"/>
</dbReference>
<evidence type="ECO:0000256" key="9">
    <source>
        <dbReference type="ARBA" id="ARBA00022777"/>
    </source>
</evidence>
<evidence type="ECO:0000259" key="15">
    <source>
        <dbReference type="PROSITE" id="PS50109"/>
    </source>
</evidence>
<dbReference type="SUPFAM" id="SSF47384">
    <property type="entry name" value="Homodimeric domain of signal transducing histidine kinase"/>
    <property type="match status" value="1"/>
</dbReference>
<comment type="caution">
    <text evidence="16">The sequence shown here is derived from an EMBL/GenBank/DDBJ whole genome shotgun (WGS) entry which is preliminary data.</text>
</comment>
<dbReference type="GO" id="GO:0005886">
    <property type="term" value="C:plasma membrane"/>
    <property type="evidence" value="ECO:0007669"/>
    <property type="project" value="UniProtKB-SubCell"/>
</dbReference>
<dbReference type="Pfam" id="PF02518">
    <property type="entry name" value="HATPase_c"/>
    <property type="match status" value="1"/>
</dbReference>
<evidence type="ECO:0000256" key="13">
    <source>
        <dbReference type="ARBA" id="ARBA00023136"/>
    </source>
</evidence>
<dbReference type="EMBL" id="VTEQ01000002">
    <property type="protein sequence ID" value="TYS55318.1"/>
    <property type="molecule type" value="Genomic_DNA"/>
</dbReference>
<feature type="transmembrane region" description="Helical" evidence="14">
    <location>
        <begin position="50"/>
        <end position="75"/>
    </location>
</feature>